<feature type="compositionally biased region" description="Basic and acidic residues" evidence="2">
    <location>
        <begin position="111"/>
        <end position="143"/>
    </location>
</feature>
<reference evidence="3 4" key="1">
    <citation type="submission" date="2023-03" db="EMBL/GenBank/DDBJ databases">
        <title>Genome insight into feeding habits of ladybird beetles.</title>
        <authorList>
            <person name="Li H.-S."/>
            <person name="Huang Y.-H."/>
            <person name="Pang H."/>
        </authorList>
    </citation>
    <scope>NUCLEOTIDE SEQUENCE [LARGE SCALE GENOMIC DNA]</scope>
    <source>
        <strain evidence="3">SYSU_2023b</strain>
        <tissue evidence="3">Whole body</tissue>
    </source>
</reference>
<evidence type="ECO:0000256" key="1">
    <source>
        <dbReference type="SAM" id="Coils"/>
    </source>
</evidence>
<dbReference type="Proteomes" id="UP001431783">
    <property type="component" value="Unassembled WGS sequence"/>
</dbReference>
<feature type="coiled-coil region" evidence="1">
    <location>
        <begin position="26"/>
        <end position="92"/>
    </location>
</feature>
<proteinExistence type="predicted"/>
<evidence type="ECO:0000313" key="3">
    <source>
        <dbReference type="EMBL" id="KAK9888633.1"/>
    </source>
</evidence>
<accession>A0AAW1V828</accession>
<sequence>MEDPSQEDVSSIYDDLMGQGDLGLIIHNLQIRNKHLQQHVTSLEEDIQKLCDKITEMKQTQENLSRNISELYKTAKNEIDRKDRLIAELQSRLDDMIFKRNTAPSNFGFKRQREEVTHPGETYKRLRSDVKSEQNREQNKDNSVHQSELPKSSYHNNDKKSEVHEKKRSEVYDKKTTEMNQINSEYEVSKNYRNNDIRDNMKHQNFVRNDERKSDIRDHSRYGRDSKRSSNSRNYRRDNERSFRRYNDRDRRSSRDRDYKADRFDEHREAKNKNPRNERLNREHHRSDDREPIGSKREIKNEPRFSSVESTRSTPEFVVEAEDCLNVSREEGEIVENDSNIKPVPSDKIKYDSEINIHKESIVLCDNKINPPRDKIHKSKSIDKYNTVSEKKETGGKIIEKHNKGDKLDNKHQHFDENVINDMKDIVEEKRDNVQIMENVTSKECDVKIISSVDKDSWELKEESVEKEGVKTEKITIISQVVLNESKTENIESRVGTEVISKEVTKPETLNKIGCSTEHKIVKVDKPIRESGVPRNLTGELDINIGKSRLVRDNIKELYADKNERIRKKISKRI</sequence>
<feature type="compositionally biased region" description="Basic and acidic residues" evidence="2">
    <location>
        <begin position="156"/>
        <end position="177"/>
    </location>
</feature>
<dbReference type="EMBL" id="JARQZJ010000121">
    <property type="protein sequence ID" value="KAK9888633.1"/>
    <property type="molecule type" value="Genomic_DNA"/>
</dbReference>
<evidence type="ECO:0000313" key="4">
    <source>
        <dbReference type="Proteomes" id="UP001431783"/>
    </source>
</evidence>
<organism evidence="3 4">
    <name type="scientific">Henosepilachna vigintioctopunctata</name>
    <dbReference type="NCBI Taxonomy" id="420089"/>
    <lineage>
        <taxon>Eukaryota</taxon>
        <taxon>Metazoa</taxon>
        <taxon>Ecdysozoa</taxon>
        <taxon>Arthropoda</taxon>
        <taxon>Hexapoda</taxon>
        <taxon>Insecta</taxon>
        <taxon>Pterygota</taxon>
        <taxon>Neoptera</taxon>
        <taxon>Endopterygota</taxon>
        <taxon>Coleoptera</taxon>
        <taxon>Polyphaga</taxon>
        <taxon>Cucujiformia</taxon>
        <taxon>Coccinelloidea</taxon>
        <taxon>Coccinellidae</taxon>
        <taxon>Epilachninae</taxon>
        <taxon>Epilachnini</taxon>
        <taxon>Henosepilachna</taxon>
    </lineage>
</organism>
<comment type="caution">
    <text evidence="3">The sequence shown here is derived from an EMBL/GenBank/DDBJ whole genome shotgun (WGS) entry which is preliminary data.</text>
</comment>
<feature type="compositionally biased region" description="Basic and acidic residues" evidence="2">
    <location>
        <begin position="187"/>
        <end position="228"/>
    </location>
</feature>
<protein>
    <submittedName>
        <fullName evidence="3">Uncharacterized protein</fullName>
    </submittedName>
</protein>
<keyword evidence="1" id="KW-0175">Coiled coil</keyword>
<gene>
    <name evidence="3" type="ORF">WA026_000861</name>
</gene>
<evidence type="ECO:0000256" key="2">
    <source>
        <dbReference type="SAM" id="MobiDB-lite"/>
    </source>
</evidence>
<name>A0AAW1V828_9CUCU</name>
<dbReference type="AlphaFoldDB" id="A0AAW1V828"/>
<keyword evidence="4" id="KW-1185">Reference proteome</keyword>
<feature type="compositionally biased region" description="Polar residues" evidence="2">
    <location>
        <begin position="144"/>
        <end position="155"/>
    </location>
</feature>
<feature type="compositionally biased region" description="Basic and acidic residues" evidence="2">
    <location>
        <begin position="235"/>
        <end position="303"/>
    </location>
</feature>
<feature type="region of interest" description="Disordered" evidence="2">
    <location>
        <begin position="109"/>
        <end position="314"/>
    </location>
</feature>